<dbReference type="KEGG" id="vte:BHY08_04170"/>
<dbReference type="UniPathway" id="UPA00392"/>
<evidence type="ECO:0000256" key="12">
    <source>
        <dbReference type="ARBA" id="ARBA00023014"/>
    </source>
</evidence>
<dbReference type="PANTHER" id="PTHR36701:SF1">
    <property type="entry name" value="EPOXYQUEUOSINE REDUCTASE QUEH"/>
    <property type="match status" value="1"/>
</dbReference>
<comment type="catalytic activity">
    <reaction evidence="16 17">
        <text>epoxyqueuosine(34) in tRNA + AH2 = queuosine(34) in tRNA + A + H2O</text>
        <dbReference type="Rhea" id="RHEA:32159"/>
        <dbReference type="Rhea" id="RHEA-COMP:18571"/>
        <dbReference type="Rhea" id="RHEA-COMP:18582"/>
        <dbReference type="ChEBI" id="CHEBI:13193"/>
        <dbReference type="ChEBI" id="CHEBI:15377"/>
        <dbReference type="ChEBI" id="CHEBI:17499"/>
        <dbReference type="ChEBI" id="CHEBI:194431"/>
        <dbReference type="ChEBI" id="CHEBI:194443"/>
        <dbReference type="EC" id="1.17.99.6"/>
    </reaction>
</comment>
<evidence type="ECO:0000256" key="1">
    <source>
        <dbReference type="ARBA" id="ARBA00002268"/>
    </source>
</evidence>
<feature type="disulfide bond" description="Redox-active" evidence="17">
    <location>
        <begin position="210"/>
        <end position="212"/>
    </location>
</feature>
<keyword evidence="10 17" id="KW-0560">Oxidoreductase</keyword>
<evidence type="ECO:0000256" key="4">
    <source>
        <dbReference type="ARBA" id="ARBA00012622"/>
    </source>
</evidence>
<dbReference type="OrthoDB" id="9801033at2"/>
<sequence length="241" mass="27831">MDSLNIINNLKNQTINYDSVLLKLIKKWEDESFRPKILLHSCCAPCSTYTLEFLTDYADVTIYFANSNIYPKSEYERRAIVQKEFVEQFNRKNDKHVEFIEAKYEPNVFIQTMTKKGLANEPEGGARCESCFQMRLDLVAEEAHNRGFDYFGSALTISPKKDAQLINSIGLDIQKIYDVSYLPSDFKKRGGYQRSITMCKDYDIYRQCYCGCVFAATKQGIDLKAINKEAKDYINNKTPLS</sequence>
<comment type="similarity">
    <text evidence="3 17">Belongs to the QueH family.</text>
</comment>
<evidence type="ECO:0000256" key="8">
    <source>
        <dbReference type="ARBA" id="ARBA00022723"/>
    </source>
</evidence>
<dbReference type="RefSeq" id="WP_071456679.1">
    <property type="nucleotide sequence ID" value="NZ_CP017267.1"/>
</dbReference>
<comment type="pathway">
    <text evidence="2 17">tRNA modification; tRNA-queuosine biosynthesis.</text>
</comment>
<evidence type="ECO:0000256" key="7">
    <source>
        <dbReference type="ARBA" id="ARBA00022694"/>
    </source>
</evidence>
<keyword evidence="14 17" id="KW-0676">Redox-active center</keyword>
<dbReference type="GO" id="GO:0008616">
    <property type="term" value="P:tRNA queuosine(34) biosynthetic process"/>
    <property type="evidence" value="ECO:0007669"/>
    <property type="project" value="UniProtKB-UniRule"/>
</dbReference>
<evidence type="ECO:0000256" key="3">
    <source>
        <dbReference type="ARBA" id="ARBA00008207"/>
    </source>
</evidence>
<reference evidence="18 19" key="1">
    <citation type="submission" date="2016-09" db="EMBL/GenBank/DDBJ databases">
        <title>Vagococcus teuberi sp. nov., isolated from the Malian artisanal sour milk fene.</title>
        <authorList>
            <person name="Wullschleger S."/>
            <person name="Seifert C."/>
            <person name="Baumgartner S."/>
            <person name="Lacroix C."/>
            <person name="Bonfoh B."/>
            <person name="Stevens M.J."/>
            <person name="Meile L."/>
        </authorList>
    </citation>
    <scope>NUCLEOTIDE SEQUENCE [LARGE SCALE GENOMIC DNA]</scope>
    <source>
        <strain evidence="18 19">DSM 21459</strain>
    </source>
</reference>
<evidence type="ECO:0000256" key="10">
    <source>
        <dbReference type="ARBA" id="ARBA00023002"/>
    </source>
</evidence>
<evidence type="ECO:0000256" key="2">
    <source>
        <dbReference type="ARBA" id="ARBA00004691"/>
    </source>
</evidence>
<evidence type="ECO:0000256" key="16">
    <source>
        <dbReference type="ARBA" id="ARBA00047415"/>
    </source>
</evidence>
<keyword evidence="12 17" id="KW-0411">Iron-sulfur</keyword>
<feature type="binding site" evidence="17">
    <location>
        <position position="128"/>
    </location>
    <ligand>
        <name>[4Fe-4S] cluster</name>
        <dbReference type="ChEBI" id="CHEBI:49883"/>
    </ligand>
</feature>
<dbReference type="Pfam" id="PF02677">
    <property type="entry name" value="QueH"/>
    <property type="match status" value="1"/>
</dbReference>
<organism evidence="18 19">
    <name type="scientific">Vagococcus teuberi</name>
    <dbReference type="NCBI Taxonomy" id="519472"/>
    <lineage>
        <taxon>Bacteria</taxon>
        <taxon>Bacillati</taxon>
        <taxon>Bacillota</taxon>
        <taxon>Bacilli</taxon>
        <taxon>Lactobacillales</taxon>
        <taxon>Enterococcaceae</taxon>
        <taxon>Vagococcus</taxon>
    </lineage>
</organism>
<feature type="binding site" evidence="17">
    <location>
        <position position="43"/>
    </location>
    <ligand>
        <name>[4Fe-4S] cluster</name>
        <dbReference type="ChEBI" id="CHEBI:49883"/>
    </ligand>
</feature>
<dbReference type="PANTHER" id="PTHR36701">
    <property type="entry name" value="EPOXYQUEUOSINE REDUCTASE QUEH"/>
    <property type="match status" value="1"/>
</dbReference>
<evidence type="ECO:0000256" key="5">
    <source>
        <dbReference type="ARBA" id="ARBA00016895"/>
    </source>
</evidence>
<evidence type="ECO:0000313" key="18">
    <source>
        <dbReference type="EMBL" id="APB31094.1"/>
    </source>
</evidence>
<dbReference type="EMBL" id="CP017267">
    <property type="protein sequence ID" value="APB31094.1"/>
    <property type="molecule type" value="Genomic_DNA"/>
</dbReference>
<keyword evidence="6 17" id="KW-0004">4Fe-4S</keyword>
<evidence type="ECO:0000256" key="6">
    <source>
        <dbReference type="ARBA" id="ARBA00022485"/>
    </source>
</evidence>
<evidence type="ECO:0000256" key="9">
    <source>
        <dbReference type="ARBA" id="ARBA00022785"/>
    </source>
</evidence>
<proteinExistence type="inferred from homology"/>
<comment type="function">
    <text evidence="1 17">Catalyzes the conversion of epoxyqueuosine (oQ) to queuosine (Q), which is a hypermodified base found in the wobble positions of tRNA(Asp), tRNA(Asn), tRNA(His) and tRNA(Tyr).</text>
</comment>
<keyword evidence="9 17" id="KW-0671">Queuosine biosynthesis</keyword>
<evidence type="ECO:0000256" key="14">
    <source>
        <dbReference type="ARBA" id="ARBA00023284"/>
    </source>
</evidence>
<dbReference type="HAMAP" id="MF_02089">
    <property type="entry name" value="QueH"/>
    <property type="match status" value="1"/>
</dbReference>
<dbReference type="STRING" id="519472.BHY08_04170"/>
<evidence type="ECO:0000256" key="11">
    <source>
        <dbReference type="ARBA" id="ARBA00023004"/>
    </source>
</evidence>
<dbReference type="EC" id="1.17.99.6" evidence="4 17"/>
<evidence type="ECO:0000256" key="15">
    <source>
        <dbReference type="ARBA" id="ARBA00031446"/>
    </source>
</evidence>
<dbReference type="Proteomes" id="UP000191200">
    <property type="component" value="Chromosome"/>
</dbReference>
<keyword evidence="7 17" id="KW-0819">tRNA processing</keyword>
<evidence type="ECO:0000256" key="13">
    <source>
        <dbReference type="ARBA" id="ARBA00023157"/>
    </source>
</evidence>
<keyword evidence="13 17" id="KW-1015">Disulfide bond</keyword>
<dbReference type="GO" id="GO:0046872">
    <property type="term" value="F:metal ion binding"/>
    <property type="evidence" value="ECO:0007669"/>
    <property type="project" value="UniProtKB-KW"/>
</dbReference>
<accession>A0A1J0A579</accession>
<keyword evidence="19" id="KW-1185">Reference proteome</keyword>
<dbReference type="GO" id="GO:0051539">
    <property type="term" value="F:4 iron, 4 sulfur cluster binding"/>
    <property type="evidence" value="ECO:0007669"/>
    <property type="project" value="UniProtKB-UniRule"/>
</dbReference>
<dbReference type="AlphaFoldDB" id="A0A1J0A579"/>
<name>A0A1J0A579_9ENTE</name>
<keyword evidence="8 17" id="KW-0479">Metal-binding</keyword>
<evidence type="ECO:0000256" key="17">
    <source>
        <dbReference type="HAMAP-Rule" id="MF_02089"/>
    </source>
</evidence>
<evidence type="ECO:0000313" key="19">
    <source>
        <dbReference type="Proteomes" id="UP000191200"/>
    </source>
</evidence>
<keyword evidence="11 17" id="KW-0408">Iron</keyword>
<feature type="binding site" evidence="17">
    <location>
        <position position="42"/>
    </location>
    <ligand>
        <name>[4Fe-4S] cluster</name>
        <dbReference type="ChEBI" id="CHEBI:49883"/>
    </ligand>
</feature>
<feature type="binding site" evidence="17">
    <location>
        <position position="131"/>
    </location>
    <ligand>
        <name>[4Fe-4S] cluster</name>
        <dbReference type="ChEBI" id="CHEBI:49883"/>
    </ligand>
</feature>
<dbReference type="GO" id="GO:0052693">
    <property type="term" value="F:epoxyqueuosine reductase activity"/>
    <property type="evidence" value="ECO:0007669"/>
    <property type="project" value="UniProtKB-UniRule"/>
</dbReference>
<dbReference type="InterPro" id="IPR003828">
    <property type="entry name" value="QueH"/>
</dbReference>
<gene>
    <name evidence="17" type="primary">queH</name>
    <name evidence="18" type="ORF">BHY08_04170</name>
</gene>
<protein>
    <recommendedName>
        <fullName evidence="5 17">Epoxyqueuosine reductase QueH</fullName>
        <ecNumber evidence="4 17">1.17.99.6</ecNumber>
    </recommendedName>
    <alternativeName>
        <fullName evidence="15 17">Queuosine biosynthesis protein QueH</fullName>
    </alternativeName>
</protein>